<dbReference type="EMBL" id="SNRY01007552">
    <property type="protein sequence ID" value="KAA6310189.1"/>
    <property type="molecule type" value="Genomic_DNA"/>
</dbReference>
<dbReference type="InterPro" id="IPR015915">
    <property type="entry name" value="Kelch-typ_b-propeller"/>
</dbReference>
<keyword evidence="2" id="KW-0408">Iron</keyword>
<dbReference type="PANTHER" id="PTHR47435:SF4">
    <property type="entry name" value="KELCH REPEAT PROTEIN (AFU_ORTHOLOGUE AFUA_5G12780)"/>
    <property type="match status" value="1"/>
</dbReference>
<evidence type="ECO:0000256" key="1">
    <source>
        <dbReference type="ARBA" id="ARBA00022737"/>
    </source>
</evidence>
<name>A0A5J4PNT6_9ZZZZ</name>
<proteinExistence type="predicted"/>
<organism evidence="3">
    <name type="scientific">termite gut metagenome</name>
    <dbReference type="NCBI Taxonomy" id="433724"/>
    <lineage>
        <taxon>unclassified sequences</taxon>
        <taxon>metagenomes</taxon>
        <taxon>organismal metagenomes</taxon>
    </lineage>
</organism>
<gene>
    <name evidence="3" type="ORF">EZS27_038465</name>
</gene>
<feature type="non-terminal residue" evidence="3">
    <location>
        <position position="338"/>
    </location>
</feature>
<dbReference type="PANTHER" id="PTHR47435">
    <property type="entry name" value="KELCH REPEAT PROTEIN (AFU_ORTHOLOGUE AFUA_5G12780)"/>
    <property type="match status" value="1"/>
</dbReference>
<accession>A0A5J4PNT6</accession>
<evidence type="ECO:0000313" key="3">
    <source>
        <dbReference type="EMBL" id="KAA6310189.1"/>
    </source>
</evidence>
<reference evidence="3" key="1">
    <citation type="submission" date="2019-03" db="EMBL/GenBank/DDBJ databases">
        <title>Single cell metagenomics reveals metabolic interactions within the superorganism composed of flagellate Streblomastix strix and complex community of Bacteroidetes bacteria on its surface.</title>
        <authorList>
            <person name="Treitli S.C."/>
            <person name="Kolisko M."/>
            <person name="Husnik F."/>
            <person name="Keeling P."/>
            <person name="Hampl V."/>
        </authorList>
    </citation>
    <scope>NUCLEOTIDE SEQUENCE</scope>
    <source>
        <strain evidence="3">STM</strain>
    </source>
</reference>
<dbReference type="Gene3D" id="2.120.10.80">
    <property type="entry name" value="Kelch-type beta propeller"/>
    <property type="match status" value="1"/>
</dbReference>
<feature type="non-terminal residue" evidence="3">
    <location>
        <position position="1"/>
    </location>
</feature>
<dbReference type="Pfam" id="PF24681">
    <property type="entry name" value="Kelch_KLHDC2_KLHL20_DRC7"/>
    <property type="match status" value="1"/>
</dbReference>
<evidence type="ECO:0000256" key="2">
    <source>
        <dbReference type="ARBA" id="ARBA00023004"/>
    </source>
</evidence>
<dbReference type="InterPro" id="IPR011043">
    <property type="entry name" value="Gal_Oxase/kelch_b-propeller"/>
</dbReference>
<sequence length="338" mass="39756">GKCDYPQLQTSDVPKMIIKNIRINNEKDEPVYFWPLSKHAPTGVYDELKNWFAGVENAKWVLDNHALWKKQISFNTQINPQISYNSNEKCIAVADRKYFFTYDTYTHTLKENKLKSGFPHSFSANQMIYNQLTHKYYSYRFNLEIGGEVISYNPLDQSWDNRKLEETNAEYWHHNKIVSGYDSCIYLFGGYGHHKYKNEINKYSFRTKTWKKLHYKGDRIQPRYLSGLGKIDDNHVLIFGGYGSETGSQELSPRNYYNLFVVDIRTLEAKKIWTLNPPPKNNFSVANSLVVDTQNNCFYALCFPQQLYNTDFFLARFSMEKPEYEILTNGIPFAFHDV</sequence>
<dbReference type="AlphaFoldDB" id="A0A5J4PNT6"/>
<comment type="caution">
    <text evidence="3">The sequence shown here is derived from an EMBL/GenBank/DDBJ whole genome shotgun (WGS) entry which is preliminary data.</text>
</comment>
<dbReference type="SUPFAM" id="SSF50965">
    <property type="entry name" value="Galactose oxidase, central domain"/>
    <property type="match status" value="1"/>
</dbReference>
<protein>
    <submittedName>
        <fullName evidence="3">Uncharacterized protein</fullName>
    </submittedName>
</protein>
<keyword evidence="1" id="KW-0677">Repeat</keyword>